<feature type="region of interest" description="Disordered" evidence="1">
    <location>
        <begin position="48"/>
        <end position="79"/>
    </location>
</feature>
<organism evidence="2 3">
    <name type="scientific">Clathrus columnatus</name>
    <dbReference type="NCBI Taxonomy" id="1419009"/>
    <lineage>
        <taxon>Eukaryota</taxon>
        <taxon>Fungi</taxon>
        <taxon>Dikarya</taxon>
        <taxon>Basidiomycota</taxon>
        <taxon>Agaricomycotina</taxon>
        <taxon>Agaricomycetes</taxon>
        <taxon>Phallomycetidae</taxon>
        <taxon>Phallales</taxon>
        <taxon>Clathraceae</taxon>
        <taxon>Clathrus</taxon>
    </lineage>
</organism>
<feature type="compositionally biased region" description="Basic and acidic residues" evidence="1">
    <location>
        <begin position="128"/>
        <end position="148"/>
    </location>
</feature>
<feature type="compositionally biased region" description="Polar residues" evidence="1">
    <location>
        <begin position="112"/>
        <end position="122"/>
    </location>
</feature>
<comment type="caution">
    <text evidence="2">The sequence shown here is derived from an EMBL/GenBank/DDBJ whole genome shotgun (WGS) entry which is preliminary data.</text>
</comment>
<feature type="compositionally biased region" description="Polar residues" evidence="1">
    <location>
        <begin position="11"/>
        <end position="22"/>
    </location>
</feature>
<protein>
    <submittedName>
        <fullName evidence="2">Uncharacterized protein</fullName>
    </submittedName>
</protein>
<feature type="region of interest" description="Disordered" evidence="1">
    <location>
        <begin position="107"/>
        <end position="161"/>
    </location>
</feature>
<feature type="region of interest" description="Disordered" evidence="1">
    <location>
        <begin position="1"/>
        <end position="22"/>
    </location>
</feature>
<gene>
    <name evidence="2" type="ORF">Clacol_008984</name>
</gene>
<dbReference type="Proteomes" id="UP001050691">
    <property type="component" value="Unassembled WGS sequence"/>
</dbReference>
<feature type="compositionally biased region" description="Polar residues" evidence="1">
    <location>
        <begin position="64"/>
        <end position="79"/>
    </location>
</feature>
<evidence type="ECO:0000256" key="1">
    <source>
        <dbReference type="SAM" id="MobiDB-lite"/>
    </source>
</evidence>
<keyword evidence="3" id="KW-1185">Reference proteome</keyword>
<evidence type="ECO:0000313" key="2">
    <source>
        <dbReference type="EMBL" id="GJJ14717.1"/>
    </source>
</evidence>
<dbReference type="EMBL" id="BPWL01000010">
    <property type="protein sequence ID" value="GJJ14717.1"/>
    <property type="molecule type" value="Genomic_DNA"/>
</dbReference>
<name>A0AAV5AJ89_9AGAM</name>
<reference evidence="2" key="1">
    <citation type="submission" date="2021-10" db="EMBL/GenBank/DDBJ databases">
        <title>De novo Genome Assembly of Clathrus columnatus (Basidiomycota, Fungi) Using Illumina and Nanopore Sequence Data.</title>
        <authorList>
            <person name="Ogiso-Tanaka E."/>
            <person name="Itagaki H."/>
            <person name="Hosoya T."/>
            <person name="Hosaka K."/>
        </authorList>
    </citation>
    <scope>NUCLEOTIDE SEQUENCE</scope>
    <source>
        <strain evidence="2">MO-923</strain>
    </source>
</reference>
<sequence>MHAQALDLKTKNTMSTEPSSYSHPPLGLEIYLNGTVFNIKNYASQRDTQSTTLPGHEHTGLDCSLSTAKGNPPTLRSNARSGERYKFEMNSSRECSKSTLLFQVPPRDTVETSEQIHQSKNGAASARADSEKIGPGELKKKPNGHPEHFEEESGETMSPNIHGSSPPILQTSSSLLKPPISSTTLSFIANQLNMPKLDIDEKLDSRLNFKAEADANVMSRPSQTLLTRSEGLDIAFKIQNQKLDELCEHVSALDNLLHEEMTSKKLFVKRISHLENEVRGLKWILNERERTKRADWSSELTESSHSQVEDATVEFFEGGLDIPYLISTPLIVNSKLPFIMCSIEVHSLDMRLTFKSDPFYFGATHTVQVSMIRIHIVTLDGIQETIKALGLADQVNPSVFPDQLEQQVIKLKTPKLPTSFPPPITSQQMMKEGENPSYEEIARLHPTLAIENQSLKGACNWVTPAGLPDYPPAYTYVQRINPTADEAAYLRRMVDEANKKFQARNPDIF</sequence>
<dbReference type="AlphaFoldDB" id="A0AAV5AJ89"/>
<accession>A0AAV5AJ89</accession>
<proteinExistence type="predicted"/>
<evidence type="ECO:0000313" key="3">
    <source>
        <dbReference type="Proteomes" id="UP001050691"/>
    </source>
</evidence>